<dbReference type="Proteomes" id="UP001157125">
    <property type="component" value="Unassembled WGS sequence"/>
</dbReference>
<accession>A0ABQ6ID55</accession>
<dbReference type="RefSeq" id="WP_284327774.1">
    <property type="nucleotide sequence ID" value="NZ_BSUN01000001.1"/>
</dbReference>
<name>A0ABQ6ID55_9MICO</name>
<protein>
    <submittedName>
        <fullName evidence="1">Uncharacterized protein</fullName>
    </submittedName>
</protein>
<evidence type="ECO:0000313" key="2">
    <source>
        <dbReference type="Proteomes" id="UP001157125"/>
    </source>
</evidence>
<organism evidence="1 2">
    <name type="scientific">Demequina litorisediminis</name>
    <dbReference type="NCBI Taxonomy" id="1849022"/>
    <lineage>
        <taxon>Bacteria</taxon>
        <taxon>Bacillati</taxon>
        <taxon>Actinomycetota</taxon>
        <taxon>Actinomycetes</taxon>
        <taxon>Micrococcales</taxon>
        <taxon>Demequinaceae</taxon>
        <taxon>Demequina</taxon>
    </lineage>
</organism>
<evidence type="ECO:0000313" key="1">
    <source>
        <dbReference type="EMBL" id="GMA35117.1"/>
    </source>
</evidence>
<comment type="caution">
    <text evidence="1">The sequence shown here is derived from an EMBL/GenBank/DDBJ whole genome shotgun (WGS) entry which is preliminary data.</text>
</comment>
<sequence length="78" mass="7548">MDYAYDAATQEFTDLTVAGIAAECVGEPISVIVESAGGSTLFTSAAAATVTGGTTTFAGALAGNAISTDLGDVTVVIG</sequence>
<gene>
    <name evidence="1" type="ORF">GCM10025876_13210</name>
</gene>
<proteinExistence type="predicted"/>
<keyword evidence="2" id="KW-1185">Reference proteome</keyword>
<reference evidence="2" key="1">
    <citation type="journal article" date="2019" name="Int. J. Syst. Evol. Microbiol.">
        <title>The Global Catalogue of Microorganisms (GCM) 10K type strain sequencing project: providing services to taxonomists for standard genome sequencing and annotation.</title>
        <authorList>
            <consortium name="The Broad Institute Genomics Platform"/>
            <consortium name="The Broad Institute Genome Sequencing Center for Infectious Disease"/>
            <person name="Wu L."/>
            <person name="Ma J."/>
        </authorList>
    </citation>
    <scope>NUCLEOTIDE SEQUENCE [LARGE SCALE GENOMIC DNA]</scope>
    <source>
        <strain evidence="2">NBRC 112299</strain>
    </source>
</reference>
<dbReference type="EMBL" id="BSUN01000001">
    <property type="protein sequence ID" value="GMA35117.1"/>
    <property type="molecule type" value="Genomic_DNA"/>
</dbReference>